<dbReference type="InterPro" id="IPR036259">
    <property type="entry name" value="MFS_trans_sf"/>
</dbReference>
<dbReference type="CDD" id="cd06178">
    <property type="entry name" value="MFS_unc93-like"/>
    <property type="match status" value="1"/>
</dbReference>
<dbReference type="Gene3D" id="1.20.1250.20">
    <property type="entry name" value="MFS general substrate transporter like domains"/>
    <property type="match status" value="1"/>
</dbReference>
<dbReference type="InterPro" id="IPR051617">
    <property type="entry name" value="UNC-93-like_regulator"/>
</dbReference>
<proteinExistence type="predicted"/>
<dbReference type="EMBL" id="OZ004257">
    <property type="protein sequence ID" value="CAK7906551.1"/>
    <property type="molecule type" value="Genomic_DNA"/>
</dbReference>
<dbReference type="Proteomes" id="UP001497600">
    <property type="component" value="Chromosome E"/>
</dbReference>
<sequence length="509" mass="56502">MENPKDEMQTASNSSQDKMSSLDHPHEHDNDHHSHHSHHDEHFVYDPNAWYNRKLFGFLPAYSNASFQIVMLAIVIFLTPGMYNALTGLGGSGISDKKTADNASVALYSTFATIGFFGGTICNIAGPRFCLCLGGSGYLLYAGSLLSYQHNQNKGFVIFAGAYLGVCAGCLWAAQGAIVLSYPTEDRKGTAIMIFWVIFNLGAVIGSIIPLAANMENKSGDATDSTFIAFMVLMGVGACVALLLLPIDKVVKSNGHRVKRQHYPNWRLELMSLFKLAYSQPIIFLMFPMFFSSNWFYTYQFNAVNADRFTLRTRSLNSLLYWAFQMVGAVIIGTILDLKYFKRNVRAKIGWVIVFVLGMAIFGGGLKFQQGVTRDNVKDTKLIDFKDGHYVGPMFLYIFYGLYDSMYQSYILWCLGAMSNDAQTVALYAGFYKGIQSAGCAIAWRTDALEISFMDMFISSWALPSGSLIIAAPLLLFRITDHTEDSSDEDDGEVRSIHSSLKAASEHIA</sequence>
<feature type="compositionally biased region" description="Polar residues" evidence="5">
    <location>
        <begin position="9"/>
        <end position="19"/>
    </location>
</feature>
<dbReference type="InterPro" id="IPR010291">
    <property type="entry name" value="Ion_channel_UNC-93"/>
</dbReference>
<name>A0ABP0EBX9_9ASCO</name>
<reference evidence="7 8" key="1">
    <citation type="submission" date="2024-01" db="EMBL/GenBank/DDBJ databases">
        <authorList>
            <consortium name="Genoscope - CEA"/>
            <person name="William W."/>
        </authorList>
    </citation>
    <scope>NUCLEOTIDE SEQUENCE [LARGE SCALE GENOMIC DNA]</scope>
    <source>
        <strain evidence="7 8">29B2s-10</strain>
    </source>
</reference>
<feature type="transmembrane region" description="Helical" evidence="6">
    <location>
        <begin position="350"/>
        <end position="370"/>
    </location>
</feature>
<feature type="transmembrane region" description="Helical" evidence="6">
    <location>
        <begin position="390"/>
        <end position="413"/>
    </location>
</feature>
<comment type="subcellular location">
    <subcellularLocation>
        <location evidence="1">Membrane</location>
        <topology evidence="1">Multi-pass membrane protein</topology>
    </subcellularLocation>
</comment>
<feature type="transmembrane region" description="Helical" evidence="6">
    <location>
        <begin position="192"/>
        <end position="213"/>
    </location>
</feature>
<keyword evidence="2 6" id="KW-0812">Transmembrane</keyword>
<evidence type="ECO:0000256" key="4">
    <source>
        <dbReference type="ARBA" id="ARBA00023136"/>
    </source>
</evidence>
<accession>A0ABP0EBX9</accession>
<keyword evidence="8" id="KW-1185">Reference proteome</keyword>
<feature type="transmembrane region" description="Helical" evidence="6">
    <location>
        <begin position="225"/>
        <end position="247"/>
    </location>
</feature>
<evidence type="ECO:0000256" key="3">
    <source>
        <dbReference type="ARBA" id="ARBA00022989"/>
    </source>
</evidence>
<evidence type="ECO:0008006" key="9">
    <source>
        <dbReference type="Google" id="ProtNLM"/>
    </source>
</evidence>
<feature type="compositionally biased region" description="Basic and acidic residues" evidence="5">
    <location>
        <begin position="20"/>
        <end position="40"/>
    </location>
</feature>
<feature type="transmembrane region" description="Helical" evidence="6">
    <location>
        <begin position="156"/>
        <end position="180"/>
    </location>
</feature>
<evidence type="ECO:0000256" key="5">
    <source>
        <dbReference type="SAM" id="MobiDB-lite"/>
    </source>
</evidence>
<dbReference type="PANTHER" id="PTHR23294">
    <property type="entry name" value="ET TRANSLATION PRODUCT-RELATED"/>
    <property type="match status" value="1"/>
</dbReference>
<evidence type="ECO:0000313" key="8">
    <source>
        <dbReference type="Proteomes" id="UP001497600"/>
    </source>
</evidence>
<dbReference type="SUPFAM" id="SSF103473">
    <property type="entry name" value="MFS general substrate transporter"/>
    <property type="match status" value="1"/>
</dbReference>
<feature type="transmembrane region" description="Helical" evidence="6">
    <location>
        <begin position="319"/>
        <end position="338"/>
    </location>
</feature>
<feature type="transmembrane region" description="Helical" evidence="6">
    <location>
        <begin position="61"/>
        <end position="83"/>
    </location>
</feature>
<dbReference type="Pfam" id="PF05978">
    <property type="entry name" value="UNC-93"/>
    <property type="match status" value="1"/>
</dbReference>
<feature type="transmembrane region" description="Helical" evidence="6">
    <location>
        <begin position="425"/>
        <end position="444"/>
    </location>
</feature>
<feature type="transmembrane region" description="Helical" evidence="6">
    <location>
        <begin position="129"/>
        <end position="150"/>
    </location>
</feature>
<dbReference type="PANTHER" id="PTHR23294:SF59">
    <property type="entry name" value="UNC93-LIKE PROTEIN C922.05C"/>
    <property type="match status" value="1"/>
</dbReference>
<keyword evidence="4 6" id="KW-0472">Membrane</keyword>
<evidence type="ECO:0000256" key="6">
    <source>
        <dbReference type="SAM" id="Phobius"/>
    </source>
</evidence>
<protein>
    <recommendedName>
        <fullName evidence="9">UNC93-like protein</fullName>
    </recommendedName>
</protein>
<evidence type="ECO:0000256" key="2">
    <source>
        <dbReference type="ARBA" id="ARBA00022692"/>
    </source>
</evidence>
<evidence type="ECO:0000313" key="7">
    <source>
        <dbReference type="EMBL" id="CAK7906551.1"/>
    </source>
</evidence>
<feature type="transmembrane region" description="Helical" evidence="6">
    <location>
        <begin position="268"/>
        <end position="291"/>
    </location>
</feature>
<feature type="region of interest" description="Disordered" evidence="5">
    <location>
        <begin position="1"/>
        <end position="40"/>
    </location>
</feature>
<gene>
    <name evidence="7" type="ORF">CAAN4_E01310</name>
</gene>
<keyword evidence="3 6" id="KW-1133">Transmembrane helix</keyword>
<organism evidence="7 8">
    <name type="scientific">[Candida] anglica</name>
    <dbReference type="NCBI Taxonomy" id="148631"/>
    <lineage>
        <taxon>Eukaryota</taxon>
        <taxon>Fungi</taxon>
        <taxon>Dikarya</taxon>
        <taxon>Ascomycota</taxon>
        <taxon>Saccharomycotina</taxon>
        <taxon>Pichiomycetes</taxon>
        <taxon>Debaryomycetaceae</taxon>
        <taxon>Kurtzmaniella</taxon>
    </lineage>
</organism>
<evidence type="ECO:0000256" key="1">
    <source>
        <dbReference type="ARBA" id="ARBA00004141"/>
    </source>
</evidence>
<feature type="transmembrane region" description="Helical" evidence="6">
    <location>
        <begin position="456"/>
        <end position="477"/>
    </location>
</feature>